<evidence type="ECO:0000313" key="2">
    <source>
        <dbReference type="Proteomes" id="UP000092461"/>
    </source>
</evidence>
<name>A0A1B0CS64_LUTLO</name>
<dbReference type="VEuPathDB" id="VectorBase:LLOJ007713"/>
<dbReference type="EnsemblMetazoa" id="LLOJ007713-RA">
    <property type="protein sequence ID" value="LLOJ007713-PA"/>
    <property type="gene ID" value="LLOJ007713"/>
</dbReference>
<dbReference type="Proteomes" id="UP000092461">
    <property type="component" value="Unassembled WGS sequence"/>
</dbReference>
<accession>A0A1B0CS64</accession>
<protein>
    <submittedName>
        <fullName evidence="1">Uncharacterized protein</fullName>
    </submittedName>
</protein>
<keyword evidence="2" id="KW-1185">Reference proteome</keyword>
<dbReference type="EMBL" id="AJWK01025666">
    <property type="status" value="NOT_ANNOTATED_CDS"/>
    <property type="molecule type" value="Genomic_DNA"/>
</dbReference>
<proteinExistence type="predicted"/>
<evidence type="ECO:0000313" key="1">
    <source>
        <dbReference type="EnsemblMetazoa" id="LLOJ007713-PA"/>
    </source>
</evidence>
<organism evidence="1 2">
    <name type="scientific">Lutzomyia longipalpis</name>
    <name type="common">Sand fly</name>
    <dbReference type="NCBI Taxonomy" id="7200"/>
    <lineage>
        <taxon>Eukaryota</taxon>
        <taxon>Metazoa</taxon>
        <taxon>Ecdysozoa</taxon>
        <taxon>Arthropoda</taxon>
        <taxon>Hexapoda</taxon>
        <taxon>Insecta</taxon>
        <taxon>Pterygota</taxon>
        <taxon>Neoptera</taxon>
        <taxon>Endopterygota</taxon>
        <taxon>Diptera</taxon>
        <taxon>Nematocera</taxon>
        <taxon>Psychodoidea</taxon>
        <taxon>Psychodidae</taxon>
        <taxon>Lutzomyia</taxon>
        <taxon>Lutzomyia</taxon>
    </lineage>
</organism>
<dbReference type="AlphaFoldDB" id="A0A1B0CS64"/>
<sequence>MTVPSWCHLVPQHLMLPVQKEIQ</sequence>
<reference evidence="1" key="1">
    <citation type="submission" date="2020-05" db="UniProtKB">
        <authorList>
            <consortium name="EnsemblMetazoa"/>
        </authorList>
    </citation>
    <scope>IDENTIFICATION</scope>
    <source>
        <strain evidence="1">Jacobina</strain>
    </source>
</reference>